<evidence type="ECO:0000313" key="3">
    <source>
        <dbReference type="Proteomes" id="UP000887013"/>
    </source>
</evidence>
<keyword evidence="3" id="KW-1185">Reference proteome</keyword>
<sequence length="119" mass="13014">MLGSFTKENPETASFLRTPRSLSPSQRQSILKAALSVKFLLPSVFPRLLGNPEAQSHLVTDRVNGIMTLPPNWNKTLKVIESLQVDSGYSASICFGRPGVPHWGNVNNLESDLKAPDPS</sequence>
<accession>A0A8X6QWM9</accession>
<proteinExistence type="predicted"/>
<protein>
    <submittedName>
        <fullName evidence="2">Uncharacterized protein</fullName>
    </submittedName>
</protein>
<dbReference type="Proteomes" id="UP000887013">
    <property type="component" value="Unassembled WGS sequence"/>
</dbReference>
<comment type="caution">
    <text evidence="2">The sequence shown here is derived from an EMBL/GenBank/DDBJ whole genome shotgun (WGS) entry which is preliminary data.</text>
</comment>
<evidence type="ECO:0000313" key="2">
    <source>
        <dbReference type="EMBL" id="GFU47377.1"/>
    </source>
</evidence>
<evidence type="ECO:0000256" key="1">
    <source>
        <dbReference type="SAM" id="MobiDB-lite"/>
    </source>
</evidence>
<organism evidence="2 3">
    <name type="scientific">Nephila pilipes</name>
    <name type="common">Giant wood spider</name>
    <name type="synonym">Nephila maculata</name>
    <dbReference type="NCBI Taxonomy" id="299642"/>
    <lineage>
        <taxon>Eukaryota</taxon>
        <taxon>Metazoa</taxon>
        <taxon>Ecdysozoa</taxon>
        <taxon>Arthropoda</taxon>
        <taxon>Chelicerata</taxon>
        <taxon>Arachnida</taxon>
        <taxon>Araneae</taxon>
        <taxon>Araneomorphae</taxon>
        <taxon>Entelegynae</taxon>
        <taxon>Araneoidea</taxon>
        <taxon>Nephilidae</taxon>
        <taxon>Nephila</taxon>
    </lineage>
</organism>
<reference evidence="2" key="1">
    <citation type="submission" date="2020-08" db="EMBL/GenBank/DDBJ databases">
        <title>Multicomponent nature underlies the extraordinary mechanical properties of spider dragline silk.</title>
        <authorList>
            <person name="Kono N."/>
            <person name="Nakamura H."/>
            <person name="Mori M."/>
            <person name="Yoshida Y."/>
            <person name="Ohtoshi R."/>
            <person name="Malay A.D."/>
            <person name="Moran D.A.P."/>
            <person name="Tomita M."/>
            <person name="Numata K."/>
            <person name="Arakawa K."/>
        </authorList>
    </citation>
    <scope>NUCLEOTIDE SEQUENCE</scope>
</reference>
<name>A0A8X6QWM9_NEPPI</name>
<dbReference type="AlphaFoldDB" id="A0A8X6QWM9"/>
<gene>
    <name evidence="2" type="ORF">NPIL_82351</name>
</gene>
<feature type="region of interest" description="Disordered" evidence="1">
    <location>
        <begin position="1"/>
        <end position="24"/>
    </location>
</feature>
<dbReference type="EMBL" id="BMAW01086450">
    <property type="protein sequence ID" value="GFU47377.1"/>
    <property type="molecule type" value="Genomic_DNA"/>
</dbReference>